<reference evidence="8 9" key="1">
    <citation type="journal article" date="2019" name="Sci. Rep.">
        <title>Comparative genomics of chytrid fungi reveal insights into the obligate biotrophic and pathogenic lifestyle of Synchytrium endobioticum.</title>
        <authorList>
            <person name="van de Vossenberg B.T.L.H."/>
            <person name="Warris S."/>
            <person name="Nguyen H.D.T."/>
            <person name="van Gent-Pelzer M.P.E."/>
            <person name="Joly D.L."/>
            <person name="van de Geest H.C."/>
            <person name="Bonants P.J.M."/>
            <person name="Smith D.S."/>
            <person name="Levesque C.A."/>
            <person name="van der Lee T.A.J."/>
        </authorList>
    </citation>
    <scope>NUCLEOTIDE SEQUENCE [LARGE SCALE GENOMIC DNA]</scope>
    <source>
        <strain evidence="8 9">LEV6574</strain>
    </source>
</reference>
<dbReference type="PROSITE" id="PS50076">
    <property type="entry name" value="DNAJ_2"/>
    <property type="match status" value="1"/>
</dbReference>
<evidence type="ECO:0000256" key="1">
    <source>
        <dbReference type="ARBA" id="ARBA00004240"/>
    </source>
</evidence>
<keyword evidence="4" id="KW-0802">TPR repeat</keyword>
<dbReference type="SUPFAM" id="SSF48452">
    <property type="entry name" value="TPR-like"/>
    <property type="match status" value="2"/>
</dbReference>
<dbReference type="VEuPathDB" id="FungiDB:SeMB42_g00592"/>
<dbReference type="Gene3D" id="1.10.287.110">
    <property type="entry name" value="DnaJ domain"/>
    <property type="match status" value="1"/>
</dbReference>
<gene>
    <name evidence="8" type="ORF">SeLEV6574_g01257</name>
</gene>
<feature type="chain" id="PRO_5021214727" description="J domain-containing protein" evidence="6">
    <location>
        <begin position="22"/>
        <end position="516"/>
    </location>
</feature>
<accession>A0A507DEQ8</accession>
<dbReference type="PROSITE" id="PS50005">
    <property type="entry name" value="TPR"/>
    <property type="match status" value="3"/>
</dbReference>
<organism evidence="8 9">
    <name type="scientific">Synchytrium endobioticum</name>
    <dbReference type="NCBI Taxonomy" id="286115"/>
    <lineage>
        <taxon>Eukaryota</taxon>
        <taxon>Fungi</taxon>
        <taxon>Fungi incertae sedis</taxon>
        <taxon>Chytridiomycota</taxon>
        <taxon>Chytridiomycota incertae sedis</taxon>
        <taxon>Chytridiomycetes</taxon>
        <taxon>Synchytriales</taxon>
        <taxon>Synchytriaceae</taxon>
        <taxon>Synchytrium</taxon>
    </lineage>
</organism>
<dbReference type="Gene3D" id="1.25.40.10">
    <property type="entry name" value="Tetratricopeptide repeat domain"/>
    <property type="match status" value="1"/>
</dbReference>
<evidence type="ECO:0000256" key="4">
    <source>
        <dbReference type="PROSITE-ProRule" id="PRU00339"/>
    </source>
</evidence>
<dbReference type="InterPro" id="IPR011990">
    <property type="entry name" value="TPR-like_helical_dom_sf"/>
</dbReference>
<keyword evidence="5" id="KW-0175">Coiled coil</keyword>
<dbReference type="InterPro" id="IPR051727">
    <property type="entry name" value="DnaJ_C3_Co-chaperones"/>
</dbReference>
<dbReference type="PANTHER" id="PTHR44140:SF2">
    <property type="entry name" value="LD25575P"/>
    <property type="match status" value="1"/>
</dbReference>
<dbReference type="SMART" id="SM00271">
    <property type="entry name" value="DnaJ"/>
    <property type="match status" value="1"/>
</dbReference>
<dbReference type="InterPro" id="IPR036869">
    <property type="entry name" value="J_dom_sf"/>
</dbReference>
<keyword evidence="2 6" id="KW-0732">Signal</keyword>
<dbReference type="OrthoDB" id="1726119at2759"/>
<feature type="repeat" description="TPR" evidence="4">
    <location>
        <begin position="66"/>
        <end position="99"/>
    </location>
</feature>
<name>A0A507DEQ8_9FUNG</name>
<dbReference type="SMART" id="SM00028">
    <property type="entry name" value="TPR"/>
    <property type="match status" value="8"/>
</dbReference>
<dbReference type="GO" id="GO:0051087">
    <property type="term" value="F:protein-folding chaperone binding"/>
    <property type="evidence" value="ECO:0007669"/>
    <property type="project" value="TreeGrafter"/>
</dbReference>
<evidence type="ECO:0000313" key="9">
    <source>
        <dbReference type="Proteomes" id="UP000320475"/>
    </source>
</evidence>
<protein>
    <recommendedName>
        <fullName evidence="7">J domain-containing protein</fullName>
    </recommendedName>
</protein>
<dbReference type="Pfam" id="PF13181">
    <property type="entry name" value="TPR_8"/>
    <property type="match status" value="1"/>
</dbReference>
<feature type="repeat" description="TPR" evidence="4">
    <location>
        <begin position="231"/>
        <end position="264"/>
    </location>
</feature>
<dbReference type="SUPFAM" id="SSF46565">
    <property type="entry name" value="Chaperone J-domain"/>
    <property type="match status" value="1"/>
</dbReference>
<comment type="subcellular location">
    <subcellularLocation>
        <location evidence="1">Endoplasmic reticulum</location>
    </subcellularLocation>
</comment>
<dbReference type="Pfam" id="PF00515">
    <property type="entry name" value="TPR_1"/>
    <property type="match status" value="1"/>
</dbReference>
<dbReference type="Pfam" id="PF13432">
    <property type="entry name" value="TPR_16"/>
    <property type="match status" value="1"/>
</dbReference>
<feature type="repeat" description="TPR" evidence="4">
    <location>
        <begin position="197"/>
        <end position="230"/>
    </location>
</feature>
<evidence type="ECO:0000256" key="3">
    <source>
        <dbReference type="ARBA" id="ARBA00022824"/>
    </source>
</evidence>
<dbReference type="EMBL" id="QEAM01000027">
    <property type="protein sequence ID" value="TPX49805.1"/>
    <property type="molecule type" value="Genomic_DNA"/>
</dbReference>
<feature type="coiled-coil region" evidence="5">
    <location>
        <begin position="153"/>
        <end position="180"/>
    </location>
</feature>
<evidence type="ECO:0000256" key="5">
    <source>
        <dbReference type="SAM" id="Coils"/>
    </source>
</evidence>
<dbReference type="GO" id="GO:0034975">
    <property type="term" value="P:protein folding in endoplasmic reticulum"/>
    <property type="evidence" value="ECO:0007669"/>
    <property type="project" value="TreeGrafter"/>
</dbReference>
<dbReference type="GO" id="GO:0051787">
    <property type="term" value="F:misfolded protein binding"/>
    <property type="evidence" value="ECO:0007669"/>
    <property type="project" value="TreeGrafter"/>
</dbReference>
<dbReference type="CDD" id="cd06257">
    <property type="entry name" value="DnaJ"/>
    <property type="match status" value="1"/>
</dbReference>
<dbReference type="AlphaFoldDB" id="A0A507DEQ8"/>
<dbReference type="PRINTS" id="PR00625">
    <property type="entry name" value="JDOMAIN"/>
</dbReference>
<feature type="signal peptide" evidence="6">
    <location>
        <begin position="1"/>
        <end position="21"/>
    </location>
</feature>
<evidence type="ECO:0000256" key="6">
    <source>
        <dbReference type="SAM" id="SignalP"/>
    </source>
</evidence>
<dbReference type="PANTHER" id="PTHR44140">
    <property type="entry name" value="LD25575P"/>
    <property type="match status" value="1"/>
</dbReference>
<dbReference type="GO" id="GO:0005783">
    <property type="term" value="C:endoplasmic reticulum"/>
    <property type="evidence" value="ECO:0007669"/>
    <property type="project" value="UniProtKB-SubCell"/>
</dbReference>
<keyword evidence="3" id="KW-0256">Endoplasmic reticulum</keyword>
<evidence type="ECO:0000313" key="8">
    <source>
        <dbReference type="EMBL" id="TPX49805.1"/>
    </source>
</evidence>
<dbReference type="InterPro" id="IPR019734">
    <property type="entry name" value="TPR_rpt"/>
</dbReference>
<dbReference type="Pfam" id="PF00226">
    <property type="entry name" value="DnaJ"/>
    <property type="match status" value="1"/>
</dbReference>
<dbReference type="Proteomes" id="UP000320475">
    <property type="component" value="Unassembled WGS sequence"/>
</dbReference>
<comment type="caution">
    <text evidence="8">The sequence shown here is derived from an EMBL/GenBank/DDBJ whole genome shotgun (WGS) entry which is preliminary data.</text>
</comment>
<feature type="domain" description="J" evidence="7">
    <location>
        <begin position="409"/>
        <end position="477"/>
    </location>
</feature>
<dbReference type="InterPro" id="IPR001623">
    <property type="entry name" value="DnaJ_domain"/>
</dbReference>
<evidence type="ECO:0000259" key="7">
    <source>
        <dbReference type="PROSITE" id="PS50076"/>
    </source>
</evidence>
<evidence type="ECO:0000256" key="2">
    <source>
        <dbReference type="ARBA" id="ARBA00022729"/>
    </source>
</evidence>
<proteinExistence type="predicted"/>
<sequence>MGSLSLYILIALVSIATLTSSVDISPTSADDTSDLLEKANELKSLGKINDALAVYETIIASSPSSYLTYFRRAATYLQLGRNEAALSDFTKVLELKPDFTQVRPPHLADMSSTGASLVALLQRGKLLSREGQFTDAVRDLQSYAHKNPKDTDVSQLLMELKEAQEHVKLAEAALKKNDCENAIQHLSTVLSVATYNVQYRMKRAQCYATRGDAEMASSDYSRAAKLKPDNTEALLQLANLHLSMGEIPSSMSSIRDCLKYDPDHSACKTLFRQLKKLEKNLKTLEQYESNSKWKDIIKMVPSGDGDVLKELDKLNAKAPKIRVLALTCKAYHKLKDSLQTIEWCSKVLNLDENHRDALVFRAEASIKEEDYESAARDYRKAHDNNEGDREILEALHKVQRLLQQSSRKNYYKVLGVKRSATKKEIKKAYRKLAQQWHPDKYQGDLSKDAVLKKMSEINEAYETLSNDDTRERYDNGEDVNDPNGQTTFYQQGSPFGFPFPGGSFGGGQQHFSFKFG</sequence>